<evidence type="ECO:0000256" key="15">
    <source>
        <dbReference type="SAM" id="SignalP"/>
    </source>
</evidence>
<gene>
    <name evidence="17" type="ORF">DS745_18365</name>
</gene>
<dbReference type="RefSeq" id="WP_129079656.1">
    <property type="nucleotide sequence ID" value="NZ_QOUX01000046.1"/>
</dbReference>
<keyword evidence="8" id="KW-0249">Electron transport</keyword>
<evidence type="ECO:0000313" key="17">
    <source>
        <dbReference type="EMBL" id="RXI98296.1"/>
    </source>
</evidence>
<evidence type="ECO:0000256" key="11">
    <source>
        <dbReference type="ARBA" id="ARBA00058991"/>
    </source>
</evidence>
<feature type="binding site" description="axial binding residue" evidence="14">
    <location>
        <position position="92"/>
    </location>
    <ligand>
        <name>heme c</name>
        <dbReference type="ChEBI" id="CHEBI:61717"/>
        <label>1</label>
    </ligand>
    <ligandPart>
        <name>Fe</name>
        <dbReference type="ChEBI" id="CHEBI:18248"/>
    </ligandPart>
</feature>
<evidence type="ECO:0000313" key="18">
    <source>
        <dbReference type="Proteomes" id="UP000290649"/>
    </source>
</evidence>
<evidence type="ECO:0000256" key="5">
    <source>
        <dbReference type="ARBA" id="ARBA00022723"/>
    </source>
</evidence>
<evidence type="ECO:0000256" key="4">
    <source>
        <dbReference type="ARBA" id="ARBA00022617"/>
    </source>
</evidence>
<dbReference type="Proteomes" id="UP000290649">
    <property type="component" value="Unassembled WGS sequence"/>
</dbReference>
<feature type="binding site" description="axial binding residue" evidence="14">
    <location>
        <position position="237"/>
    </location>
    <ligand>
        <name>heme c</name>
        <dbReference type="ChEBI" id="CHEBI:61717"/>
        <label>2</label>
    </ligand>
    <ligandPart>
        <name>Fe</name>
        <dbReference type="ChEBI" id="CHEBI:18248"/>
    </ligandPart>
</feature>
<evidence type="ECO:0000256" key="14">
    <source>
        <dbReference type="PIRSR" id="PIRSR000294-2"/>
    </source>
</evidence>
<comment type="cofactor">
    <cofactor evidence="13">
        <name>heme</name>
        <dbReference type="ChEBI" id="CHEBI:30413"/>
    </cofactor>
    <text evidence="13">Binds 2 heme groups.</text>
</comment>
<dbReference type="InterPro" id="IPR051395">
    <property type="entry name" value="Cytochrome_c_Peroxidase/MauG"/>
</dbReference>
<dbReference type="InterPro" id="IPR026259">
    <property type="entry name" value="MauG/Cytc_peroxidase"/>
</dbReference>
<comment type="PTM">
    <text evidence="13">Binds 2 heme groups per subunit.</text>
</comment>
<dbReference type="PROSITE" id="PS51007">
    <property type="entry name" value="CYTC"/>
    <property type="match status" value="1"/>
</dbReference>
<feature type="binding site" description="covalent" evidence="13">
    <location>
        <position position="233"/>
    </location>
    <ligand>
        <name>heme c</name>
        <dbReference type="ChEBI" id="CHEBI:61717"/>
        <label>2</label>
    </ligand>
</feature>
<organism evidence="17 18">
    <name type="scientific">Anaerobacillus alkaliphilus</name>
    <dbReference type="NCBI Taxonomy" id="1548597"/>
    <lineage>
        <taxon>Bacteria</taxon>
        <taxon>Bacillati</taxon>
        <taxon>Bacillota</taxon>
        <taxon>Bacilli</taxon>
        <taxon>Bacillales</taxon>
        <taxon>Bacillaceae</taxon>
        <taxon>Anaerobacillus</taxon>
    </lineage>
</organism>
<evidence type="ECO:0000256" key="2">
    <source>
        <dbReference type="ARBA" id="ARBA00004856"/>
    </source>
</evidence>
<keyword evidence="10 14" id="KW-0408">Iron</keyword>
<dbReference type="GO" id="GO:0020037">
    <property type="term" value="F:heme binding"/>
    <property type="evidence" value="ECO:0007669"/>
    <property type="project" value="InterPro"/>
</dbReference>
<dbReference type="PANTHER" id="PTHR30600">
    <property type="entry name" value="CYTOCHROME C PEROXIDASE-RELATED"/>
    <property type="match status" value="1"/>
</dbReference>
<dbReference type="EMBL" id="QOUX01000046">
    <property type="protein sequence ID" value="RXI98296.1"/>
    <property type="molecule type" value="Genomic_DNA"/>
</dbReference>
<evidence type="ECO:0000256" key="7">
    <source>
        <dbReference type="ARBA" id="ARBA00022764"/>
    </source>
</evidence>
<dbReference type="OrthoDB" id="9772811at2"/>
<reference evidence="17 18" key="1">
    <citation type="journal article" date="2019" name="Int. J. Syst. Evol. Microbiol.">
        <title>Anaerobacillus alkaliphilus sp. nov., a novel alkaliphilic and moderately halophilic bacterium.</title>
        <authorList>
            <person name="Borsodi A.K."/>
            <person name="Aszalos J.M."/>
            <person name="Bihari P."/>
            <person name="Nagy I."/>
            <person name="Schumann P."/>
            <person name="Sproer C."/>
            <person name="Kovacs A.L."/>
            <person name="Boka K."/>
            <person name="Dobosy P."/>
            <person name="Ovari M."/>
            <person name="Szili-Kovacs T."/>
            <person name="Toth E."/>
        </authorList>
    </citation>
    <scope>NUCLEOTIDE SEQUENCE [LARGE SCALE GENOMIC DNA]</scope>
    <source>
        <strain evidence="17 18">B16-10</strain>
    </source>
</reference>
<dbReference type="GO" id="GO:0046872">
    <property type="term" value="F:metal ion binding"/>
    <property type="evidence" value="ECO:0007669"/>
    <property type="project" value="UniProtKB-KW"/>
</dbReference>
<dbReference type="Gene3D" id="1.10.760.10">
    <property type="entry name" value="Cytochrome c-like domain"/>
    <property type="match status" value="2"/>
</dbReference>
<proteinExistence type="predicted"/>
<feature type="signal peptide" evidence="15">
    <location>
        <begin position="1"/>
        <end position="26"/>
    </location>
</feature>
<dbReference type="GO" id="GO:0004130">
    <property type="term" value="F:cytochrome-c peroxidase activity"/>
    <property type="evidence" value="ECO:0007669"/>
    <property type="project" value="TreeGrafter"/>
</dbReference>
<evidence type="ECO:0000256" key="1">
    <source>
        <dbReference type="ARBA" id="ARBA00004418"/>
    </source>
</evidence>
<comment type="pathway">
    <text evidence="2">One-carbon metabolism; methylamine degradation.</text>
</comment>
<name>A0A4Q0VPB6_9BACI</name>
<comment type="function">
    <text evidence="11">Involved in methylamine metabolism. Essential for the maturation of the beta subunit of MADH, presumably via a step in the biosynthesis of tryptophan tryptophylquinone (TTQ), the cofactor of MADH.</text>
</comment>
<feature type="binding site" description="covalent" evidence="13">
    <location>
        <position position="91"/>
    </location>
    <ligand>
        <name>heme c</name>
        <dbReference type="ChEBI" id="CHEBI:61717"/>
        <label>1</label>
    </ligand>
</feature>
<evidence type="ECO:0000256" key="8">
    <source>
        <dbReference type="ARBA" id="ARBA00022982"/>
    </source>
</evidence>
<keyword evidence="5 14" id="KW-0479">Metal-binding</keyword>
<dbReference type="InterPro" id="IPR004852">
    <property type="entry name" value="Di-haem_cyt_c_peroxidsae"/>
</dbReference>
<evidence type="ECO:0000256" key="10">
    <source>
        <dbReference type="ARBA" id="ARBA00023004"/>
    </source>
</evidence>
<comment type="caution">
    <text evidence="17">The sequence shown here is derived from an EMBL/GenBank/DDBJ whole genome shotgun (WGS) entry which is preliminary data.</text>
</comment>
<evidence type="ECO:0000256" key="12">
    <source>
        <dbReference type="ARBA" id="ARBA00073576"/>
    </source>
</evidence>
<dbReference type="SUPFAM" id="SSF46626">
    <property type="entry name" value="Cytochrome c"/>
    <property type="match status" value="2"/>
</dbReference>
<keyword evidence="7" id="KW-0574">Periplasm</keyword>
<feature type="domain" description="Cytochrome c" evidence="16">
    <location>
        <begin position="218"/>
        <end position="337"/>
    </location>
</feature>
<evidence type="ECO:0000256" key="13">
    <source>
        <dbReference type="PIRSR" id="PIRSR000294-1"/>
    </source>
</evidence>
<feature type="chain" id="PRO_5020199304" description="Methylamine utilization protein MauG" evidence="15">
    <location>
        <begin position="27"/>
        <end position="352"/>
    </location>
</feature>
<dbReference type="Pfam" id="PF03150">
    <property type="entry name" value="CCP_MauG"/>
    <property type="match status" value="1"/>
</dbReference>
<dbReference type="AlphaFoldDB" id="A0A4Q0VPB6"/>
<evidence type="ECO:0000256" key="6">
    <source>
        <dbReference type="ARBA" id="ARBA00022729"/>
    </source>
</evidence>
<dbReference type="InterPro" id="IPR009056">
    <property type="entry name" value="Cyt_c-like_dom"/>
</dbReference>
<dbReference type="Pfam" id="PF00034">
    <property type="entry name" value="Cytochrom_C"/>
    <property type="match status" value="1"/>
</dbReference>
<dbReference type="InterPro" id="IPR036909">
    <property type="entry name" value="Cyt_c-like_dom_sf"/>
</dbReference>
<keyword evidence="9" id="KW-0560">Oxidoreductase</keyword>
<comment type="subcellular location">
    <subcellularLocation>
        <location evidence="1">Periplasm</location>
    </subcellularLocation>
</comment>
<dbReference type="PIRSF" id="PIRSF000294">
    <property type="entry name" value="Cytochrome-c_peroxidase"/>
    <property type="match status" value="1"/>
</dbReference>
<accession>A0A4Q0VPB6</accession>
<dbReference type="FunFam" id="1.10.760.10:FF:000019">
    <property type="entry name" value="Di-heme cytochrome C peroxidase"/>
    <property type="match status" value="1"/>
</dbReference>
<dbReference type="PANTHER" id="PTHR30600:SF10">
    <property type="entry name" value="BLL6722 PROTEIN"/>
    <property type="match status" value="1"/>
</dbReference>
<keyword evidence="6 15" id="KW-0732">Signal</keyword>
<dbReference type="GO" id="GO:0042597">
    <property type="term" value="C:periplasmic space"/>
    <property type="evidence" value="ECO:0007669"/>
    <property type="project" value="UniProtKB-SubCell"/>
</dbReference>
<sequence length="352" mass="38357">MKNFLFCCLLLLLLSIGLVGCGSSDASTKISEANNLDEIIERLLGNNLLVPLGDIPIPAENPMTAEVLELGQILYFDPRLSGNNERSCMTCHIPELGYGDARATFEKFDGSDGPRNSPTVINSGYYTSNFWDGRAASLEEQALGPIQDPGEMNQPLDELIEKLKEIDGYEDLFFTAGFEDGITAENIGKAIAAFERQVVVKDTPYDRFLEGDRNALTAQEIRGLDLFTGKASCITCHQGENLSDNLFHNIGIERDNKGRAAVTGNDSDLGAIRTPGLYGLTHTAPYMSDGSIATLEEVIEYYNRGGDNHPNKSGLINPLNLTSDEKADLAEFLRSLGGQPPIFTKPQLPGMK</sequence>
<dbReference type="GO" id="GO:0009055">
    <property type="term" value="F:electron transfer activity"/>
    <property type="evidence" value="ECO:0007669"/>
    <property type="project" value="InterPro"/>
</dbReference>
<keyword evidence="18" id="KW-1185">Reference proteome</keyword>
<protein>
    <recommendedName>
        <fullName evidence="12">Methylamine utilization protein MauG</fullName>
    </recommendedName>
</protein>
<dbReference type="PROSITE" id="PS51257">
    <property type="entry name" value="PROKAR_LIPOPROTEIN"/>
    <property type="match status" value="1"/>
</dbReference>
<evidence type="ECO:0000259" key="16">
    <source>
        <dbReference type="PROSITE" id="PS51007"/>
    </source>
</evidence>
<feature type="binding site" description="covalent" evidence="13">
    <location>
        <position position="236"/>
    </location>
    <ligand>
        <name>heme c</name>
        <dbReference type="ChEBI" id="CHEBI:61717"/>
        <label>2</label>
    </ligand>
</feature>
<feature type="binding site" description="covalent" evidence="13">
    <location>
        <position position="88"/>
    </location>
    <ligand>
        <name>heme c</name>
        <dbReference type="ChEBI" id="CHEBI:61717"/>
        <label>1</label>
    </ligand>
</feature>
<keyword evidence="3" id="KW-0813">Transport</keyword>
<keyword evidence="17" id="KW-0575">Peroxidase</keyword>
<evidence type="ECO:0000256" key="9">
    <source>
        <dbReference type="ARBA" id="ARBA00023002"/>
    </source>
</evidence>
<evidence type="ECO:0000256" key="3">
    <source>
        <dbReference type="ARBA" id="ARBA00022448"/>
    </source>
</evidence>
<keyword evidence="4 13" id="KW-0349">Heme</keyword>